<proteinExistence type="inferred from homology"/>
<dbReference type="SUPFAM" id="SSF57829">
    <property type="entry name" value="Zn-binding ribosomal proteins"/>
    <property type="match status" value="1"/>
</dbReference>
<dbReference type="InterPro" id="IPR001705">
    <property type="entry name" value="Ribosomal_bL33"/>
</dbReference>
<evidence type="ECO:0000256" key="3">
    <source>
        <dbReference type="ARBA" id="ARBA00023274"/>
    </source>
</evidence>
<evidence type="ECO:0000256" key="1">
    <source>
        <dbReference type="ARBA" id="ARBA00007596"/>
    </source>
</evidence>
<evidence type="ECO:0000313" key="6">
    <source>
        <dbReference type="EMBL" id="AHA96861.1"/>
    </source>
</evidence>
<keyword evidence="2 5" id="KW-0689">Ribosomal protein</keyword>
<dbReference type="KEGG" id="ljn:T285_01945"/>
<evidence type="ECO:0000256" key="5">
    <source>
        <dbReference type="HAMAP-Rule" id="MF_00294"/>
    </source>
</evidence>
<dbReference type="NCBIfam" id="TIGR01023">
    <property type="entry name" value="rpmG_bact"/>
    <property type="match status" value="1"/>
</dbReference>
<dbReference type="NCBIfam" id="NF001764">
    <property type="entry name" value="PRK00504.1"/>
    <property type="match status" value="1"/>
</dbReference>
<comment type="similarity">
    <text evidence="1 5">Belongs to the bacterial ribosomal protein bL33 family.</text>
</comment>
<name>A0A7D9N536_LACJH</name>
<protein>
    <recommendedName>
        <fullName evidence="4 5">Large ribosomal subunit protein bL33</fullName>
    </recommendedName>
</protein>
<dbReference type="Gene3D" id="2.20.28.120">
    <property type="entry name" value="Ribosomal protein L33"/>
    <property type="match status" value="1"/>
</dbReference>
<dbReference type="GO" id="GO:0005840">
    <property type="term" value="C:ribosome"/>
    <property type="evidence" value="ECO:0007669"/>
    <property type="project" value="UniProtKB-KW"/>
</dbReference>
<dbReference type="GO" id="GO:1990904">
    <property type="term" value="C:ribonucleoprotein complex"/>
    <property type="evidence" value="ECO:0007669"/>
    <property type="project" value="UniProtKB-KW"/>
</dbReference>
<organism evidence="6 7">
    <name type="scientific">Lactobacillus johnsonii N6.2</name>
    <dbReference type="NCBI Taxonomy" id="1408186"/>
    <lineage>
        <taxon>Bacteria</taxon>
        <taxon>Bacillati</taxon>
        <taxon>Bacillota</taxon>
        <taxon>Bacilli</taxon>
        <taxon>Lactobacillales</taxon>
        <taxon>Lactobacillaceae</taxon>
        <taxon>Lactobacillus</taxon>
    </lineage>
</organism>
<evidence type="ECO:0000256" key="4">
    <source>
        <dbReference type="ARBA" id="ARBA00035176"/>
    </source>
</evidence>
<keyword evidence="3 5" id="KW-0687">Ribonucleoprotein</keyword>
<dbReference type="GO" id="GO:0006412">
    <property type="term" value="P:translation"/>
    <property type="evidence" value="ECO:0007669"/>
    <property type="project" value="UniProtKB-UniRule"/>
</dbReference>
<evidence type="ECO:0000256" key="2">
    <source>
        <dbReference type="ARBA" id="ARBA00022980"/>
    </source>
</evidence>
<dbReference type="EMBL" id="CP006811">
    <property type="protein sequence ID" value="AHA96861.1"/>
    <property type="molecule type" value="Genomic_DNA"/>
</dbReference>
<dbReference type="InterPro" id="IPR038584">
    <property type="entry name" value="Ribosomal_bL33_sf"/>
</dbReference>
<reference evidence="6 7" key="1">
    <citation type="journal article" date="2014" name="Genome Announc.">
        <title>Complete Genome Sequences of Lactobacillus johnsonii Strain N6.2 and Lactobacillus reuteri Strain TD1.</title>
        <authorList>
            <person name="Leonard M.T."/>
            <person name="Valladares R.B."/>
            <person name="Ardissone A."/>
            <person name="Gonzalez C.F."/>
            <person name="Lorca G.L."/>
            <person name="Triplett E.W."/>
        </authorList>
    </citation>
    <scope>NUCLEOTIDE SEQUENCE [LARGE SCALE GENOMIC DNA]</scope>
    <source>
        <strain evidence="6 7">N6.2</strain>
    </source>
</reference>
<dbReference type="AlphaFoldDB" id="A0A7D9N536"/>
<dbReference type="GO" id="GO:0005737">
    <property type="term" value="C:cytoplasm"/>
    <property type="evidence" value="ECO:0007669"/>
    <property type="project" value="UniProtKB-ARBA"/>
</dbReference>
<gene>
    <name evidence="5" type="primary">rpmG</name>
    <name evidence="6" type="ORF">T285_01945</name>
</gene>
<dbReference type="InterPro" id="IPR011332">
    <property type="entry name" value="Ribosomal_zn-bd"/>
</dbReference>
<sequence>MQFRSGFMAVKKAALACTVCGSRNYSIAASKNRTQRLELKKFCKHCGKQTLHKETR</sequence>
<dbReference type="GO" id="GO:0003735">
    <property type="term" value="F:structural constituent of ribosome"/>
    <property type="evidence" value="ECO:0007669"/>
    <property type="project" value="InterPro"/>
</dbReference>
<dbReference type="Proteomes" id="UP000018522">
    <property type="component" value="Chromosome"/>
</dbReference>
<dbReference type="HAMAP" id="MF_00294">
    <property type="entry name" value="Ribosomal_bL33"/>
    <property type="match status" value="1"/>
</dbReference>
<evidence type="ECO:0000313" key="7">
    <source>
        <dbReference type="Proteomes" id="UP000018522"/>
    </source>
</evidence>
<accession>A0A7D9N536</accession>
<dbReference type="Pfam" id="PF00471">
    <property type="entry name" value="Ribosomal_L33"/>
    <property type="match status" value="1"/>
</dbReference>